<evidence type="ECO:0000256" key="2">
    <source>
        <dbReference type="ARBA" id="ARBA00022448"/>
    </source>
</evidence>
<name>A0A2X0VD63_9GAMM</name>
<dbReference type="AlphaFoldDB" id="A0A2X0VD63"/>
<protein>
    <recommendedName>
        <fullName evidence="5">Protein-export protein SecB</fullName>
    </recommendedName>
</protein>
<keyword evidence="3 5" id="KW-0653">Protein transport</keyword>
<evidence type="ECO:0000256" key="3">
    <source>
        <dbReference type="ARBA" id="ARBA00022927"/>
    </source>
</evidence>
<dbReference type="GO" id="GO:0005737">
    <property type="term" value="C:cytoplasm"/>
    <property type="evidence" value="ECO:0007669"/>
    <property type="project" value="UniProtKB-SubCell"/>
</dbReference>
<dbReference type="PRINTS" id="PR01594">
    <property type="entry name" value="SECBCHAPRONE"/>
</dbReference>
<dbReference type="GO" id="GO:0051262">
    <property type="term" value="P:protein tetramerization"/>
    <property type="evidence" value="ECO:0007669"/>
    <property type="project" value="InterPro"/>
</dbReference>
<dbReference type="InterPro" id="IPR035958">
    <property type="entry name" value="SecB-like_sf"/>
</dbReference>
<dbReference type="EMBL" id="UAPV01000001">
    <property type="protein sequence ID" value="SPT69084.1"/>
    <property type="molecule type" value="Genomic_DNA"/>
</dbReference>
<comment type="similarity">
    <text evidence="1 5">Belongs to the SecB family.</text>
</comment>
<dbReference type="NCBIfam" id="NF004393">
    <property type="entry name" value="PRK05751.1-4"/>
    <property type="match status" value="1"/>
</dbReference>
<sequence>MTDTNNQQANPHFEAIRVYSKDCSLETPNTPAIFQKQWKPELKVEFDTKASSLGSDQYEVVLRITVTCENDGATAFVCEVNQAGIFVARNFEPEVLDYVLGATAPNMLYPYAREHISSLVSRATFPQLTLAPLSFDAIYRAKQEQHKQQQEAQDQQANA</sequence>
<dbReference type="HAMAP" id="MF_00821">
    <property type="entry name" value="SecB"/>
    <property type="match status" value="1"/>
</dbReference>
<dbReference type="GO" id="GO:0006457">
    <property type="term" value="P:protein folding"/>
    <property type="evidence" value="ECO:0007669"/>
    <property type="project" value="UniProtKB-UniRule"/>
</dbReference>
<comment type="function">
    <text evidence="5">One of the proteins required for the normal export of preproteins out of the cell cytoplasm. It is a molecular chaperone that binds to a subset of precursor proteins, maintaining them in a translocation-competent state. It also specifically binds to its receptor SecA.</text>
</comment>
<dbReference type="PANTHER" id="PTHR36918:SF1">
    <property type="entry name" value="PROTEIN-EXPORT PROTEIN SECB"/>
    <property type="match status" value="1"/>
</dbReference>
<dbReference type="SUPFAM" id="SSF54611">
    <property type="entry name" value="SecB-like"/>
    <property type="match status" value="1"/>
</dbReference>
<dbReference type="InterPro" id="IPR003708">
    <property type="entry name" value="SecB"/>
</dbReference>
<dbReference type="Pfam" id="PF02556">
    <property type="entry name" value="SecB"/>
    <property type="match status" value="1"/>
</dbReference>
<organism evidence="6 7">
    <name type="scientific">Anaerobiospirillum thomasii</name>
    <dbReference type="NCBI Taxonomy" id="179995"/>
    <lineage>
        <taxon>Bacteria</taxon>
        <taxon>Pseudomonadati</taxon>
        <taxon>Pseudomonadota</taxon>
        <taxon>Gammaproteobacteria</taxon>
        <taxon>Aeromonadales</taxon>
        <taxon>Succinivibrionaceae</taxon>
        <taxon>Anaerobiospirillum</taxon>
    </lineage>
</organism>
<accession>A0A2X0VD63</accession>
<comment type="subunit">
    <text evidence="5">Homotetramer, a dimer of dimers. One homotetramer interacts with 1 SecA dimer.</text>
</comment>
<keyword evidence="2 5" id="KW-0813">Transport</keyword>
<proteinExistence type="inferred from homology"/>
<evidence type="ECO:0000313" key="6">
    <source>
        <dbReference type="EMBL" id="SPT69084.1"/>
    </source>
</evidence>
<dbReference type="Proteomes" id="UP000250086">
    <property type="component" value="Unassembled WGS sequence"/>
</dbReference>
<keyword evidence="4 5" id="KW-0811">Translocation</keyword>
<evidence type="ECO:0000256" key="5">
    <source>
        <dbReference type="HAMAP-Rule" id="MF_00821"/>
    </source>
</evidence>
<gene>
    <name evidence="5 6" type="primary">secB</name>
    <name evidence="6" type="ORF">NCTC13093_00447</name>
</gene>
<reference evidence="6 7" key="1">
    <citation type="submission" date="2018-06" db="EMBL/GenBank/DDBJ databases">
        <authorList>
            <consortium name="Pathogen Informatics"/>
            <person name="Doyle S."/>
        </authorList>
    </citation>
    <scope>NUCLEOTIDE SEQUENCE [LARGE SCALE GENOMIC DNA]</scope>
    <source>
        <strain evidence="6 7">NCTC13093</strain>
    </source>
</reference>
<dbReference type="RefSeq" id="WP_113743272.1">
    <property type="nucleotide sequence ID" value="NZ_UAPU01000007.1"/>
</dbReference>
<keyword evidence="7" id="KW-1185">Reference proteome</keyword>
<dbReference type="GO" id="GO:0051082">
    <property type="term" value="F:unfolded protein binding"/>
    <property type="evidence" value="ECO:0007669"/>
    <property type="project" value="InterPro"/>
</dbReference>
<evidence type="ECO:0000313" key="7">
    <source>
        <dbReference type="Proteomes" id="UP000250086"/>
    </source>
</evidence>
<dbReference type="OrthoDB" id="9795145at2"/>
<dbReference type="GO" id="GO:0015031">
    <property type="term" value="P:protein transport"/>
    <property type="evidence" value="ECO:0007669"/>
    <property type="project" value="UniProtKB-UniRule"/>
</dbReference>
<keyword evidence="5" id="KW-0963">Cytoplasm</keyword>
<keyword evidence="5" id="KW-0143">Chaperone</keyword>
<dbReference type="Gene3D" id="3.10.420.10">
    <property type="entry name" value="SecB-like"/>
    <property type="match status" value="1"/>
</dbReference>
<comment type="subcellular location">
    <subcellularLocation>
        <location evidence="5">Cytoplasm</location>
    </subcellularLocation>
</comment>
<evidence type="ECO:0000256" key="4">
    <source>
        <dbReference type="ARBA" id="ARBA00023010"/>
    </source>
</evidence>
<evidence type="ECO:0000256" key="1">
    <source>
        <dbReference type="ARBA" id="ARBA00009990"/>
    </source>
</evidence>
<dbReference type="PANTHER" id="PTHR36918">
    <property type="match status" value="1"/>
</dbReference>
<dbReference type="NCBIfam" id="TIGR00809">
    <property type="entry name" value="secB"/>
    <property type="match status" value="1"/>
</dbReference>